<organism evidence="1 2">
    <name type="scientific">Acropora cervicornis</name>
    <name type="common">Staghorn coral</name>
    <dbReference type="NCBI Taxonomy" id="6130"/>
    <lineage>
        <taxon>Eukaryota</taxon>
        <taxon>Metazoa</taxon>
        <taxon>Cnidaria</taxon>
        <taxon>Anthozoa</taxon>
        <taxon>Hexacorallia</taxon>
        <taxon>Scleractinia</taxon>
        <taxon>Astrocoeniina</taxon>
        <taxon>Acroporidae</taxon>
        <taxon>Acropora</taxon>
    </lineage>
</organism>
<dbReference type="EMBL" id="JARQWQ010000120">
    <property type="protein sequence ID" value="KAK2549790.1"/>
    <property type="molecule type" value="Genomic_DNA"/>
</dbReference>
<evidence type="ECO:0000313" key="1">
    <source>
        <dbReference type="EMBL" id="KAK2549790.1"/>
    </source>
</evidence>
<dbReference type="Proteomes" id="UP001249851">
    <property type="component" value="Unassembled WGS sequence"/>
</dbReference>
<accession>A0AAD9PW83</accession>
<proteinExistence type="predicted"/>
<gene>
    <name evidence="1" type="ORF">P5673_029608</name>
</gene>
<reference evidence="1" key="1">
    <citation type="journal article" date="2023" name="G3 (Bethesda)">
        <title>Whole genome assembly and annotation of the endangered Caribbean coral Acropora cervicornis.</title>
        <authorList>
            <person name="Selwyn J.D."/>
            <person name="Vollmer S.V."/>
        </authorList>
    </citation>
    <scope>NUCLEOTIDE SEQUENCE</scope>
    <source>
        <strain evidence="1">K2</strain>
    </source>
</reference>
<reference evidence="1" key="2">
    <citation type="journal article" date="2023" name="Science">
        <title>Genomic signatures of disease resistance in endangered staghorn corals.</title>
        <authorList>
            <person name="Vollmer S.V."/>
            <person name="Selwyn J.D."/>
            <person name="Despard B.A."/>
            <person name="Roesel C.L."/>
        </authorList>
    </citation>
    <scope>NUCLEOTIDE SEQUENCE</scope>
    <source>
        <strain evidence="1">K2</strain>
    </source>
</reference>
<keyword evidence="2" id="KW-1185">Reference proteome</keyword>
<sequence length="99" mass="11373">MTAAPFGLPPLEPLQLQQENTAQKLKKLKQKWNNYETLSGIAKKDNPKCVVTLPTVIAEEAVDIYNTFTWDEEGNKPRIEKILEKFELFCNPKKNTIHC</sequence>
<name>A0AAD9PW83_ACRCE</name>
<protein>
    <submittedName>
        <fullName evidence="1">Uncharacterized protein</fullName>
    </submittedName>
</protein>
<evidence type="ECO:0000313" key="2">
    <source>
        <dbReference type="Proteomes" id="UP001249851"/>
    </source>
</evidence>
<comment type="caution">
    <text evidence="1">The sequence shown here is derived from an EMBL/GenBank/DDBJ whole genome shotgun (WGS) entry which is preliminary data.</text>
</comment>
<dbReference type="AlphaFoldDB" id="A0AAD9PW83"/>